<evidence type="ECO:0000313" key="3">
    <source>
        <dbReference type="EMBL" id="OHA85810.1"/>
    </source>
</evidence>
<keyword evidence="1" id="KW-1133">Transmembrane helix</keyword>
<name>A0A1G2SL94_9BACT</name>
<feature type="transmembrane region" description="Helical" evidence="1">
    <location>
        <begin position="253"/>
        <end position="284"/>
    </location>
</feature>
<keyword evidence="1" id="KW-0472">Membrane</keyword>
<dbReference type="STRING" id="1802730.A2591_00495"/>
<keyword evidence="1" id="KW-0812">Transmembrane</keyword>
<gene>
    <name evidence="3" type="ORF">A2591_00495</name>
</gene>
<proteinExistence type="predicted"/>
<organism evidence="3 4">
    <name type="scientific">Candidatus Yonathbacteria bacterium RIFOXYD1_FULL_52_36</name>
    <dbReference type="NCBI Taxonomy" id="1802730"/>
    <lineage>
        <taxon>Bacteria</taxon>
        <taxon>Candidatus Yonathiibacteriota</taxon>
    </lineage>
</organism>
<keyword evidence="2" id="KW-0732">Signal</keyword>
<evidence type="ECO:0000256" key="1">
    <source>
        <dbReference type="SAM" id="Phobius"/>
    </source>
</evidence>
<dbReference type="AlphaFoldDB" id="A0A1G2SL94"/>
<protein>
    <submittedName>
        <fullName evidence="3">Uncharacterized protein</fullName>
    </submittedName>
</protein>
<evidence type="ECO:0000256" key="2">
    <source>
        <dbReference type="SAM" id="SignalP"/>
    </source>
</evidence>
<feature type="chain" id="PRO_5009584478" evidence="2">
    <location>
        <begin position="32"/>
        <end position="297"/>
    </location>
</feature>
<sequence length="297" mass="32108">MKLAFTTKNRNLRFATLAAIFLLVPFSSVFATEVGFPTRSVWFSKESLVAGETISIYTFLINTATDATFLGTLEFQDKGVAIGTTGFSITPTERSKIISINWNVTAGDHEISAHIVDARLATATSTATVAPIAPRTEVRTLTVVAPAPVPAPVTASTTASTTKTLTETIDQYVPTAVKDAVAPAGNMLEQARLQGVSTITKLTEANKTRIDELRGRTAPATTTAVLPFPEAGLASTTTNQSVIPPRVETPFRYVYWGVLTLVSFLFTLKALFYIVALGCFVALVRGTWRFIRRRRGI</sequence>
<comment type="caution">
    <text evidence="3">The sequence shown here is derived from an EMBL/GenBank/DDBJ whole genome shotgun (WGS) entry which is preliminary data.</text>
</comment>
<dbReference type="EMBL" id="MHUZ01000015">
    <property type="protein sequence ID" value="OHA85810.1"/>
    <property type="molecule type" value="Genomic_DNA"/>
</dbReference>
<accession>A0A1G2SL94</accession>
<evidence type="ECO:0000313" key="4">
    <source>
        <dbReference type="Proteomes" id="UP000178168"/>
    </source>
</evidence>
<feature type="signal peptide" evidence="2">
    <location>
        <begin position="1"/>
        <end position="31"/>
    </location>
</feature>
<reference evidence="3 4" key="1">
    <citation type="journal article" date="2016" name="Nat. Commun.">
        <title>Thousands of microbial genomes shed light on interconnected biogeochemical processes in an aquifer system.</title>
        <authorList>
            <person name="Anantharaman K."/>
            <person name="Brown C.T."/>
            <person name="Hug L.A."/>
            <person name="Sharon I."/>
            <person name="Castelle C.J."/>
            <person name="Probst A.J."/>
            <person name="Thomas B.C."/>
            <person name="Singh A."/>
            <person name="Wilkins M.J."/>
            <person name="Karaoz U."/>
            <person name="Brodie E.L."/>
            <person name="Williams K.H."/>
            <person name="Hubbard S.S."/>
            <person name="Banfield J.F."/>
        </authorList>
    </citation>
    <scope>NUCLEOTIDE SEQUENCE [LARGE SCALE GENOMIC DNA]</scope>
</reference>
<dbReference type="Proteomes" id="UP000178168">
    <property type="component" value="Unassembled WGS sequence"/>
</dbReference>